<dbReference type="InterPro" id="IPR020904">
    <property type="entry name" value="Sc_DH/Rdtase_CS"/>
</dbReference>
<sequence length="251" mass="26496">MKRFEGKVAVITGAASGIGRATAQLFASEGAQVLAVDRPESEIGSAHAGHANIVTLAKSVADADAPEAMLEKVQETFGGVDILFNNAGVSGRSLAEETTDDEWHRQMSVNVTAQFRASRTFVPALRERAQQKGRARIINTASVMAFDTDIGLTAYTASKHAVAGLTKTLALELGKFRITANYLMPGAIHTGMTGASFANPEIAAIWAKKAALRRLGQPEDMARAVFLLASDEADFITGHGLVADGGLTLRT</sequence>
<comment type="caution">
    <text evidence="3">The sequence shown here is derived from an EMBL/GenBank/DDBJ whole genome shotgun (WGS) entry which is preliminary data.</text>
</comment>
<dbReference type="InterPro" id="IPR036291">
    <property type="entry name" value="NAD(P)-bd_dom_sf"/>
</dbReference>
<dbReference type="PRINTS" id="PR00080">
    <property type="entry name" value="SDRFAMILY"/>
</dbReference>
<dbReference type="FunFam" id="3.40.50.720:FF:000084">
    <property type="entry name" value="Short-chain dehydrogenase reductase"/>
    <property type="match status" value="1"/>
</dbReference>
<keyword evidence="4" id="KW-1185">Reference proteome</keyword>
<dbReference type="RefSeq" id="WP_165909934.1">
    <property type="nucleotide sequence ID" value="NZ_JBHUNN010000002.1"/>
</dbReference>
<protein>
    <submittedName>
        <fullName evidence="3">3-oxoacyl-[acyl-carrier protein] reductase/meso-butanediol dehydrogenase/(S,S)-butanediol dehydrogenase/diacetyl reductase</fullName>
    </submittedName>
</protein>
<name>A0A4R2GTI9_9HYPH</name>
<evidence type="ECO:0000313" key="3">
    <source>
        <dbReference type="EMBL" id="TCO13811.1"/>
    </source>
</evidence>
<dbReference type="InterPro" id="IPR002347">
    <property type="entry name" value="SDR_fam"/>
</dbReference>
<dbReference type="Pfam" id="PF13561">
    <property type="entry name" value="adh_short_C2"/>
    <property type="match status" value="1"/>
</dbReference>
<organism evidence="3 4">
    <name type="scientific">Camelimonas lactis</name>
    <dbReference type="NCBI Taxonomy" id="659006"/>
    <lineage>
        <taxon>Bacteria</taxon>
        <taxon>Pseudomonadati</taxon>
        <taxon>Pseudomonadota</taxon>
        <taxon>Alphaproteobacteria</taxon>
        <taxon>Hyphomicrobiales</taxon>
        <taxon>Chelatococcaceae</taxon>
        <taxon>Camelimonas</taxon>
    </lineage>
</organism>
<evidence type="ECO:0000313" key="4">
    <source>
        <dbReference type="Proteomes" id="UP000294881"/>
    </source>
</evidence>
<dbReference type="InterPro" id="IPR057326">
    <property type="entry name" value="KR_dom"/>
</dbReference>
<dbReference type="PRINTS" id="PR00081">
    <property type="entry name" value="GDHRDH"/>
</dbReference>
<dbReference type="AlphaFoldDB" id="A0A4R2GTI9"/>
<dbReference type="PROSITE" id="PS00061">
    <property type="entry name" value="ADH_SHORT"/>
    <property type="match status" value="1"/>
</dbReference>
<feature type="domain" description="Ketoreductase" evidence="2">
    <location>
        <begin position="7"/>
        <end position="221"/>
    </location>
</feature>
<evidence type="ECO:0000256" key="1">
    <source>
        <dbReference type="ARBA" id="ARBA00006484"/>
    </source>
</evidence>
<dbReference type="GO" id="GO:0016616">
    <property type="term" value="F:oxidoreductase activity, acting on the CH-OH group of donors, NAD or NADP as acceptor"/>
    <property type="evidence" value="ECO:0007669"/>
    <property type="project" value="TreeGrafter"/>
</dbReference>
<dbReference type="SUPFAM" id="SSF51735">
    <property type="entry name" value="NAD(P)-binding Rossmann-fold domains"/>
    <property type="match status" value="1"/>
</dbReference>
<proteinExistence type="inferred from homology"/>
<dbReference type="EMBL" id="SLWL01000005">
    <property type="protein sequence ID" value="TCO13811.1"/>
    <property type="molecule type" value="Genomic_DNA"/>
</dbReference>
<dbReference type="Proteomes" id="UP000294881">
    <property type="component" value="Unassembled WGS sequence"/>
</dbReference>
<dbReference type="CDD" id="cd05233">
    <property type="entry name" value="SDR_c"/>
    <property type="match status" value="1"/>
</dbReference>
<reference evidence="3 4" key="1">
    <citation type="submission" date="2019-03" db="EMBL/GenBank/DDBJ databases">
        <title>Genomic Encyclopedia of Type Strains, Phase IV (KMG-IV): sequencing the most valuable type-strain genomes for metagenomic binning, comparative biology and taxonomic classification.</title>
        <authorList>
            <person name="Goeker M."/>
        </authorList>
    </citation>
    <scope>NUCLEOTIDE SEQUENCE [LARGE SCALE GENOMIC DNA]</scope>
    <source>
        <strain evidence="3 4">DSM 22958</strain>
    </source>
</reference>
<dbReference type="PANTHER" id="PTHR42760">
    <property type="entry name" value="SHORT-CHAIN DEHYDROGENASES/REDUCTASES FAMILY MEMBER"/>
    <property type="match status" value="1"/>
</dbReference>
<accession>A0A4R2GTI9</accession>
<evidence type="ECO:0000259" key="2">
    <source>
        <dbReference type="SMART" id="SM00822"/>
    </source>
</evidence>
<dbReference type="Gene3D" id="3.40.50.720">
    <property type="entry name" value="NAD(P)-binding Rossmann-like Domain"/>
    <property type="match status" value="1"/>
</dbReference>
<gene>
    <name evidence="3" type="ORF">EV666_105183</name>
</gene>
<dbReference type="SMART" id="SM00822">
    <property type="entry name" value="PKS_KR"/>
    <property type="match status" value="1"/>
</dbReference>
<comment type="similarity">
    <text evidence="1">Belongs to the short-chain dehydrogenases/reductases (SDR) family.</text>
</comment>